<accession>A0AAD8EIB1</accession>
<reference evidence="6" key="1">
    <citation type="journal article" date="2023" name="IScience">
        <title>Live-bearing cockroach genome reveals convergent evolutionary mechanisms linked to viviparity in insects and beyond.</title>
        <authorList>
            <person name="Fouks B."/>
            <person name="Harrison M.C."/>
            <person name="Mikhailova A.A."/>
            <person name="Marchal E."/>
            <person name="English S."/>
            <person name="Carruthers M."/>
            <person name="Jennings E.C."/>
            <person name="Chiamaka E.L."/>
            <person name="Frigard R.A."/>
            <person name="Pippel M."/>
            <person name="Attardo G.M."/>
            <person name="Benoit J.B."/>
            <person name="Bornberg-Bauer E."/>
            <person name="Tobe S.S."/>
        </authorList>
    </citation>
    <scope>NUCLEOTIDE SEQUENCE</scope>
    <source>
        <strain evidence="6">Stay&amp;Tobe</strain>
    </source>
</reference>
<dbReference type="GO" id="GO:0005524">
    <property type="term" value="F:ATP binding"/>
    <property type="evidence" value="ECO:0007669"/>
    <property type="project" value="InterPro"/>
</dbReference>
<evidence type="ECO:0000256" key="2">
    <source>
        <dbReference type="ARBA" id="ARBA00022989"/>
    </source>
</evidence>
<dbReference type="AlphaFoldDB" id="A0AAD8EIB1"/>
<evidence type="ECO:0000256" key="1">
    <source>
        <dbReference type="ARBA" id="ARBA00022692"/>
    </source>
</evidence>
<feature type="transmembrane region" description="Helical" evidence="4">
    <location>
        <begin position="30"/>
        <end position="48"/>
    </location>
</feature>
<feature type="domain" description="ABC transmembrane type-1" evidence="5">
    <location>
        <begin position="12"/>
        <end position="73"/>
    </location>
</feature>
<dbReference type="EMBL" id="JASPKZ010004176">
    <property type="protein sequence ID" value="KAJ9590969.1"/>
    <property type="molecule type" value="Genomic_DNA"/>
</dbReference>
<evidence type="ECO:0000313" key="6">
    <source>
        <dbReference type="EMBL" id="KAJ9590969.1"/>
    </source>
</evidence>
<evidence type="ECO:0000256" key="3">
    <source>
        <dbReference type="ARBA" id="ARBA00023136"/>
    </source>
</evidence>
<gene>
    <name evidence="6" type="ORF">L9F63_016013</name>
</gene>
<reference evidence="6" key="2">
    <citation type="submission" date="2023-05" db="EMBL/GenBank/DDBJ databases">
        <authorList>
            <person name="Fouks B."/>
        </authorList>
    </citation>
    <scope>NUCLEOTIDE SEQUENCE</scope>
    <source>
        <strain evidence="6">Stay&amp;Tobe</strain>
        <tissue evidence="6">Testes</tissue>
    </source>
</reference>
<dbReference type="InterPro" id="IPR036640">
    <property type="entry name" value="ABC1_TM_sf"/>
</dbReference>
<keyword evidence="7" id="KW-1185">Reference proteome</keyword>
<proteinExistence type="predicted"/>
<dbReference type="GO" id="GO:0016020">
    <property type="term" value="C:membrane"/>
    <property type="evidence" value="ECO:0007669"/>
    <property type="project" value="InterPro"/>
</dbReference>
<evidence type="ECO:0000313" key="7">
    <source>
        <dbReference type="Proteomes" id="UP001233999"/>
    </source>
</evidence>
<keyword evidence="3 4" id="KW-0472">Membrane</keyword>
<protein>
    <recommendedName>
        <fullName evidence="5">ABC transmembrane type-1 domain-containing protein</fullName>
    </recommendedName>
</protein>
<evidence type="ECO:0000259" key="5">
    <source>
        <dbReference type="PROSITE" id="PS50929"/>
    </source>
</evidence>
<dbReference type="PROSITE" id="PS50929">
    <property type="entry name" value="ABC_TM1F"/>
    <property type="match status" value="1"/>
</dbReference>
<organism evidence="6 7">
    <name type="scientific">Diploptera punctata</name>
    <name type="common">Pacific beetle cockroach</name>
    <dbReference type="NCBI Taxonomy" id="6984"/>
    <lineage>
        <taxon>Eukaryota</taxon>
        <taxon>Metazoa</taxon>
        <taxon>Ecdysozoa</taxon>
        <taxon>Arthropoda</taxon>
        <taxon>Hexapoda</taxon>
        <taxon>Insecta</taxon>
        <taxon>Pterygota</taxon>
        <taxon>Neoptera</taxon>
        <taxon>Polyneoptera</taxon>
        <taxon>Dictyoptera</taxon>
        <taxon>Blattodea</taxon>
        <taxon>Blaberoidea</taxon>
        <taxon>Blaberidae</taxon>
        <taxon>Diplopterinae</taxon>
        <taxon>Diploptera</taxon>
    </lineage>
</organism>
<dbReference type="GO" id="GO:0140359">
    <property type="term" value="F:ABC-type transporter activity"/>
    <property type="evidence" value="ECO:0007669"/>
    <property type="project" value="InterPro"/>
</dbReference>
<comment type="caution">
    <text evidence="6">The sequence shown here is derived from an EMBL/GenBank/DDBJ whole genome shotgun (WGS) entry which is preliminary data.</text>
</comment>
<keyword evidence="1 4" id="KW-0812">Transmembrane</keyword>
<dbReference type="Proteomes" id="UP001233999">
    <property type="component" value="Unassembled WGS sequence"/>
</dbReference>
<feature type="non-terminal residue" evidence="6">
    <location>
        <position position="73"/>
    </location>
</feature>
<dbReference type="Gene3D" id="1.20.1560.10">
    <property type="entry name" value="ABC transporter type 1, transmembrane domain"/>
    <property type="match status" value="1"/>
</dbReference>
<feature type="non-terminal residue" evidence="6">
    <location>
        <position position="1"/>
    </location>
</feature>
<feature type="transmembrane region" description="Helical" evidence="4">
    <location>
        <begin position="54"/>
        <end position="72"/>
    </location>
</feature>
<sequence>ALRCRAGIKELTAGHIVNLLANDMTRLDRVLLHLNYIFLLPFAAGTVAYQLWNIVGVAGLIGFGLVVVIVIFQ</sequence>
<name>A0AAD8EIB1_DIPPU</name>
<keyword evidence="2 4" id="KW-1133">Transmembrane helix</keyword>
<dbReference type="InterPro" id="IPR011527">
    <property type="entry name" value="ABC1_TM_dom"/>
</dbReference>
<evidence type="ECO:0000256" key="4">
    <source>
        <dbReference type="SAM" id="Phobius"/>
    </source>
</evidence>